<dbReference type="AlphaFoldDB" id="A0A1K2IJ09"/>
<gene>
    <name evidence="1" type="ORF">SAMN05428642_102630</name>
</gene>
<keyword evidence="2" id="KW-1185">Reference proteome</keyword>
<dbReference type="OrthoDB" id="1442351at2"/>
<protein>
    <submittedName>
        <fullName evidence="1">Uncharacterized protein</fullName>
    </submittedName>
</protein>
<organism evidence="1 2">
    <name type="scientific">Flaviramulus basaltis</name>
    <dbReference type="NCBI Taxonomy" id="369401"/>
    <lineage>
        <taxon>Bacteria</taxon>
        <taxon>Pseudomonadati</taxon>
        <taxon>Bacteroidota</taxon>
        <taxon>Flavobacteriia</taxon>
        <taxon>Flavobacteriales</taxon>
        <taxon>Flavobacteriaceae</taxon>
        <taxon>Flaviramulus</taxon>
    </lineage>
</organism>
<dbReference type="STRING" id="369401.SAMN05428642_102630"/>
<name>A0A1K2IJ09_9FLAO</name>
<dbReference type="RefSeq" id="WP_072401631.1">
    <property type="nucleotide sequence ID" value="NZ_FPKV01000002.1"/>
</dbReference>
<evidence type="ECO:0000313" key="1">
    <source>
        <dbReference type="EMBL" id="SFZ92278.1"/>
    </source>
</evidence>
<sequence>MKTIPDFKSFNRDKTMEELEYNTKKWKNQIDFLQIDFVFLKSLIDSDIYNSGIINLFETLQLYKTEIQNVIIDCKEVLNKLISHEEHIKIYLECDDIDCDYFFIETHVKIEYNVELLVKKSNNLKTQIFEYIKSVIIK</sequence>
<dbReference type="Proteomes" id="UP000182544">
    <property type="component" value="Unassembled WGS sequence"/>
</dbReference>
<reference evidence="1 2" key="1">
    <citation type="submission" date="2016-10" db="EMBL/GenBank/DDBJ databases">
        <authorList>
            <person name="de Groot N.N."/>
        </authorList>
    </citation>
    <scope>NUCLEOTIDE SEQUENCE [LARGE SCALE GENOMIC DNA]</scope>
    <source>
        <strain evidence="1 2">DSM 18180</strain>
    </source>
</reference>
<proteinExistence type="predicted"/>
<dbReference type="EMBL" id="FPKV01000002">
    <property type="protein sequence ID" value="SFZ92278.1"/>
    <property type="molecule type" value="Genomic_DNA"/>
</dbReference>
<evidence type="ECO:0000313" key="2">
    <source>
        <dbReference type="Proteomes" id="UP000182544"/>
    </source>
</evidence>
<accession>A0A1K2IJ09</accession>